<evidence type="ECO:0000313" key="3">
    <source>
        <dbReference type="Proteomes" id="UP000070720"/>
    </source>
</evidence>
<accession>A0A098DYM9</accession>
<reference evidence="2" key="4">
    <citation type="submission" date="2017-01" db="UniProtKB">
        <authorList>
            <consortium name="EnsemblFungi"/>
        </authorList>
    </citation>
    <scope>IDENTIFICATION</scope>
    <source>
        <strain evidence="2">PH-1 / ATCC MYA-4620 / FGSC 9075 / NRRL 31084</strain>
    </source>
</reference>
<reference evidence="2 3" key="2">
    <citation type="journal article" date="2010" name="Nature">
        <title>Comparative genomics reveals mobile pathogenicity chromosomes in Fusarium.</title>
        <authorList>
            <person name="Ma L.J."/>
            <person name="van der Does H.C."/>
            <person name="Borkovich K.A."/>
            <person name="Coleman J.J."/>
            <person name="Daboussi M.J."/>
            <person name="Di Pietro A."/>
            <person name="Dufresne M."/>
            <person name="Freitag M."/>
            <person name="Grabherr M."/>
            <person name="Henrissat B."/>
            <person name="Houterman P.M."/>
            <person name="Kang S."/>
            <person name="Shim W.B."/>
            <person name="Woloshuk C."/>
            <person name="Xie X."/>
            <person name="Xu J.R."/>
            <person name="Antoniw J."/>
            <person name="Baker S.E."/>
            <person name="Bluhm B.H."/>
            <person name="Breakspear A."/>
            <person name="Brown D.W."/>
            <person name="Butchko R.A."/>
            <person name="Chapman S."/>
            <person name="Coulson R."/>
            <person name="Coutinho P.M."/>
            <person name="Danchin E.G."/>
            <person name="Diener A."/>
            <person name="Gale L.R."/>
            <person name="Gardiner D.M."/>
            <person name="Goff S."/>
            <person name="Hammond-Kosack K.E."/>
            <person name="Hilburn K."/>
            <person name="Hua-Van A."/>
            <person name="Jonkers W."/>
            <person name="Kazan K."/>
            <person name="Kodira C.D."/>
            <person name="Koehrsen M."/>
            <person name="Kumar L."/>
            <person name="Lee Y.H."/>
            <person name="Li L."/>
            <person name="Manners J.M."/>
            <person name="Miranda-Saavedra D."/>
            <person name="Mukherjee M."/>
            <person name="Park G."/>
            <person name="Park J."/>
            <person name="Park S.Y."/>
            <person name="Proctor R.H."/>
            <person name="Regev A."/>
            <person name="Ruiz-Roldan M.C."/>
            <person name="Sain D."/>
            <person name="Sakthikumar S."/>
            <person name="Sykes S."/>
            <person name="Schwartz D.C."/>
            <person name="Turgeon B.G."/>
            <person name="Wapinski I."/>
            <person name="Yoder O."/>
            <person name="Young S."/>
            <person name="Zeng Q."/>
            <person name="Zhou S."/>
            <person name="Galagan J."/>
            <person name="Cuomo C.A."/>
            <person name="Kistler H.C."/>
            <person name="Rep M."/>
        </authorList>
    </citation>
    <scope>GENOME REANNOTATION</scope>
    <source>
        <strain evidence="3">ATCC MYA-4620 / CBS 123657 / FGSC 9075 / NRRL 31084 / PH-1</strain>
        <strain evidence="2">PH-1 / ATCC MYA-4620 / FGSC 9075 / NRRL 31084</strain>
    </source>
</reference>
<dbReference type="EMBL" id="HG970334">
    <property type="protein sequence ID" value="CEF86976.1"/>
    <property type="molecule type" value="Genomic_DNA"/>
</dbReference>
<reference evidence="2 3" key="1">
    <citation type="journal article" date="2007" name="Science">
        <title>The Fusarium graminearum genome reveals a link between localized polymorphism and pathogen specialization.</title>
        <authorList>
            <person name="Cuomo C.A."/>
            <person name="Gueldener U."/>
            <person name="Xu J.-R."/>
            <person name="Trail F."/>
            <person name="Turgeon B.G."/>
            <person name="Di Pietro A."/>
            <person name="Walton J.D."/>
            <person name="Ma L.-J."/>
            <person name="Baker S.E."/>
            <person name="Rep M."/>
            <person name="Adam G."/>
            <person name="Antoniw J."/>
            <person name="Baldwin T."/>
            <person name="Calvo S.E."/>
            <person name="Chang Y.-L."/>
            <person name="DeCaprio D."/>
            <person name="Gale L.R."/>
            <person name="Gnerre S."/>
            <person name="Goswami R.S."/>
            <person name="Hammond-Kosack K."/>
            <person name="Harris L.J."/>
            <person name="Hilburn K."/>
            <person name="Kennell J.C."/>
            <person name="Kroken S."/>
            <person name="Magnuson J.K."/>
            <person name="Mannhaupt G."/>
            <person name="Mauceli E.W."/>
            <person name="Mewes H.-W."/>
            <person name="Mitterbauer R."/>
            <person name="Muehlbauer G."/>
            <person name="Muensterkoetter M."/>
            <person name="Nelson D."/>
            <person name="O'Donnell K."/>
            <person name="Ouellet T."/>
            <person name="Qi W."/>
            <person name="Quesneville H."/>
            <person name="Roncero M.I.G."/>
            <person name="Seong K.-Y."/>
            <person name="Tetko I.V."/>
            <person name="Urban M."/>
            <person name="Waalwijk C."/>
            <person name="Ward T.J."/>
            <person name="Yao J."/>
            <person name="Birren B.W."/>
            <person name="Kistler H.C."/>
        </authorList>
    </citation>
    <scope>NUCLEOTIDE SEQUENCE [LARGE SCALE GENOMIC DNA]</scope>
    <source>
        <strain evidence="3">ATCC MYA-4620 / CBS 123657 / FGSC 9075 / NRRL 31084 / PH-1</strain>
        <strain evidence="2">PH-1 / ATCC MYA-4620 / FGSC 9075 / NRRL 31084</strain>
    </source>
</reference>
<evidence type="ECO:0000313" key="1">
    <source>
        <dbReference type="EMBL" id="CEF86976.1"/>
    </source>
</evidence>
<accession>A0A0E0SKL3</accession>
<gene>
    <name evidence="1" type="ORF">FGRAMPH1_01T19737</name>
</gene>
<proteinExistence type="predicted"/>
<dbReference type="InParanoid" id="A0A098DYM9"/>
<protein>
    <submittedName>
        <fullName evidence="1">Chromosome 3, complete genome</fullName>
    </submittedName>
</protein>
<sequence>MYGIRGIRSQTLSAGRQHGVCGESSHLVKHSLQKVSTGCHLDDVTDKLSRGGLAEKRDKDSQARTETPRNHFSLLTNKERPTRYARTAYHKDRGAMFEP</sequence>
<dbReference type="VEuPathDB" id="FungiDB:FGRAMPH1_01G19737"/>
<name>A0A098DYM9_GIBZE</name>
<keyword evidence="3" id="KW-1185">Reference proteome</keyword>
<evidence type="ECO:0000313" key="2">
    <source>
        <dbReference type="EnsemblFungi" id="CEF86976"/>
    </source>
</evidence>
<dbReference type="EnsemblFungi" id="CEF86976">
    <property type="protein sequence ID" value="CEF86976"/>
    <property type="gene ID" value="FGRRES_20295"/>
</dbReference>
<organism evidence="1 3">
    <name type="scientific">Gibberella zeae (strain ATCC MYA-4620 / CBS 123657 / FGSC 9075 / NRRL 31084 / PH-1)</name>
    <name type="common">Wheat head blight fungus</name>
    <name type="synonym">Fusarium graminearum</name>
    <dbReference type="NCBI Taxonomy" id="229533"/>
    <lineage>
        <taxon>Eukaryota</taxon>
        <taxon>Fungi</taxon>
        <taxon>Dikarya</taxon>
        <taxon>Ascomycota</taxon>
        <taxon>Pezizomycotina</taxon>
        <taxon>Sordariomycetes</taxon>
        <taxon>Hypocreomycetidae</taxon>
        <taxon>Hypocreales</taxon>
        <taxon>Nectriaceae</taxon>
        <taxon>Fusarium</taxon>
    </lineage>
</organism>
<dbReference type="AlphaFoldDB" id="A0A098DYM9"/>
<reference evidence="1 3" key="3">
    <citation type="journal article" date="2015" name="BMC Genomics">
        <title>The completed genome sequence of the pathogenic ascomycete fungus Fusarium graminearum.</title>
        <authorList>
            <person name="King R."/>
            <person name="Urban M."/>
            <person name="Hammond-Kosack M.C."/>
            <person name="Hassani-Pak K."/>
            <person name="Hammond-Kosack K.E."/>
        </authorList>
    </citation>
    <scope>NUCLEOTIDE SEQUENCE [LARGE SCALE GENOMIC DNA]</scope>
    <source>
        <strain evidence="3">ATCC MYA-4620 / CBS 123657 / FGSC 9075 / NRRL 31084 / PH-1</strain>
        <strain evidence="1">PH-1</strain>
    </source>
</reference>
<dbReference type="Proteomes" id="UP000070720">
    <property type="component" value="Chromosome 3"/>
</dbReference>